<proteinExistence type="inferred from homology"/>
<evidence type="ECO:0000313" key="6">
    <source>
        <dbReference type="EMBL" id="MBC8531999.1"/>
    </source>
</evidence>
<dbReference type="SUPFAM" id="SSF55031">
    <property type="entry name" value="Bacterial exopeptidase dimerisation domain"/>
    <property type="match status" value="1"/>
</dbReference>
<dbReference type="AlphaFoldDB" id="A0A926D5Y1"/>
<feature type="binding site" evidence="3">
    <location>
        <position position="183"/>
    </location>
    <ligand>
        <name>Zn(2+)</name>
        <dbReference type="ChEBI" id="CHEBI:29105"/>
        <label>1</label>
    </ligand>
</feature>
<dbReference type="GO" id="GO:0016813">
    <property type="term" value="F:hydrolase activity, acting on carbon-nitrogen (but not peptide) bonds, in linear amidines"/>
    <property type="evidence" value="ECO:0007669"/>
    <property type="project" value="InterPro"/>
</dbReference>
<dbReference type="Pfam" id="PF07687">
    <property type="entry name" value="M20_dimer"/>
    <property type="match status" value="1"/>
</dbReference>
<dbReference type="InterPro" id="IPR011650">
    <property type="entry name" value="Peptidase_M20_dimer"/>
</dbReference>
<dbReference type="CDD" id="cd03884">
    <property type="entry name" value="M20_bAS"/>
    <property type="match status" value="1"/>
</dbReference>
<dbReference type="RefSeq" id="WP_249316927.1">
    <property type="nucleotide sequence ID" value="NZ_JACRSR010000004.1"/>
</dbReference>
<gene>
    <name evidence="6" type="ORF">H8696_09085</name>
</gene>
<evidence type="ECO:0000256" key="2">
    <source>
        <dbReference type="ARBA" id="ARBA00022801"/>
    </source>
</evidence>
<feature type="binding site" evidence="4">
    <location>
        <position position="208"/>
    </location>
    <ligand>
        <name>allantoate</name>
        <dbReference type="ChEBI" id="CHEBI:17536"/>
    </ligand>
</feature>
<sequence length="402" mass="43419">MHHSETDLKYCQHLHEKFYGPGSLPGGGVTRLGYSKAEDEMHRRFAELAEELGAAVQTDEAGNTFASCRSGPHVLMASHLDSVVEGGRYDGVAGVIAGLLCLKWAGDDGLQLPLQIGAFRSEESSNFGICTIGSGLVTGKVSGDDIADYPSQDGVAFRDIFSERGYSLHPARIEAPLAFLELHIEQGKVLDETGDAVGIVTDITGFRRYLVELRGSADHSGATPMGMRQDALCAAAEIILAMEKLGQAESVHHSVSTVGIIHNAPNVLNVIPGHVRLGIDNRSTDDESLDRMQARLQDILAEVCSRRAVEYTSEKITHFLPVKLDQGLEDGLAAAAEKLGLSYRRMPSGAGHDAMCFPPLCPTAMVFVPCNRGISHNPLEYTSPESILDGARVIYQYLKENF</sequence>
<dbReference type="InterPro" id="IPR002933">
    <property type="entry name" value="Peptidase_M20"/>
</dbReference>
<dbReference type="EMBL" id="JACRSR010000004">
    <property type="protein sequence ID" value="MBC8531999.1"/>
    <property type="molecule type" value="Genomic_DNA"/>
</dbReference>
<comment type="cofactor">
    <cofactor evidence="3">
        <name>Zn(2+)</name>
        <dbReference type="ChEBI" id="CHEBI:29105"/>
    </cofactor>
    <text evidence="3">Binds 2 Zn(2+) ions per subunit.</text>
</comment>
<reference evidence="6" key="1">
    <citation type="submission" date="2020-08" db="EMBL/GenBank/DDBJ databases">
        <title>Genome public.</title>
        <authorList>
            <person name="Liu C."/>
            <person name="Sun Q."/>
        </authorList>
    </citation>
    <scope>NUCLEOTIDE SEQUENCE</scope>
    <source>
        <strain evidence="6">NSJ-53</strain>
    </source>
</reference>
<dbReference type="Pfam" id="PF01546">
    <property type="entry name" value="Peptidase_M20"/>
    <property type="match status" value="1"/>
</dbReference>
<keyword evidence="2" id="KW-0378">Hydrolase</keyword>
<organism evidence="6 7">
    <name type="scientific">Gehongia tenuis</name>
    <dbReference type="NCBI Taxonomy" id="2763655"/>
    <lineage>
        <taxon>Bacteria</taxon>
        <taxon>Bacillati</taxon>
        <taxon>Bacillota</taxon>
        <taxon>Clostridia</taxon>
        <taxon>Christensenellales</taxon>
        <taxon>Christensenellaceae</taxon>
        <taxon>Gehongia</taxon>
    </lineage>
</organism>
<protein>
    <submittedName>
        <fullName evidence="6">M20 family metallo-hydrolase</fullName>
    </submittedName>
</protein>
<accession>A0A926D5Y1</accession>
<name>A0A926D5Y1_9FIRM</name>
<feature type="binding site" evidence="3">
    <location>
        <position position="90"/>
    </location>
    <ligand>
        <name>Zn(2+)</name>
        <dbReference type="ChEBI" id="CHEBI:29105"/>
        <label>1</label>
    </ligand>
</feature>
<dbReference type="InterPro" id="IPR036264">
    <property type="entry name" value="Bact_exopeptidase_dim_dom"/>
</dbReference>
<dbReference type="PANTHER" id="PTHR32494:SF5">
    <property type="entry name" value="ALLANTOATE AMIDOHYDROLASE"/>
    <property type="match status" value="1"/>
</dbReference>
<comment type="similarity">
    <text evidence="1">Belongs to the peptidase M20 family.</text>
</comment>
<keyword evidence="7" id="KW-1185">Reference proteome</keyword>
<evidence type="ECO:0000313" key="7">
    <source>
        <dbReference type="Proteomes" id="UP000623172"/>
    </source>
</evidence>
<evidence type="ECO:0000256" key="4">
    <source>
        <dbReference type="PIRSR" id="PIRSR001235-2"/>
    </source>
</evidence>
<keyword evidence="3" id="KW-0862">Zinc</keyword>
<dbReference type="Proteomes" id="UP000623172">
    <property type="component" value="Unassembled WGS sequence"/>
</dbReference>
<dbReference type="GO" id="GO:0046872">
    <property type="term" value="F:metal ion binding"/>
    <property type="evidence" value="ECO:0007669"/>
    <property type="project" value="UniProtKB-KW"/>
</dbReference>
<feature type="binding site" evidence="4">
    <location>
        <position position="269"/>
    </location>
    <ligand>
        <name>allantoate</name>
        <dbReference type="ChEBI" id="CHEBI:17536"/>
    </ligand>
</feature>
<dbReference type="NCBIfam" id="TIGR01879">
    <property type="entry name" value="hydantase"/>
    <property type="match status" value="1"/>
</dbReference>
<dbReference type="InterPro" id="IPR010158">
    <property type="entry name" value="Amidase_Cbmase"/>
</dbReference>
<feature type="binding site" evidence="3">
    <location>
        <position position="376"/>
    </location>
    <ligand>
        <name>Zn(2+)</name>
        <dbReference type="ChEBI" id="CHEBI:29105"/>
        <label>2</label>
    </ligand>
</feature>
<dbReference type="PANTHER" id="PTHR32494">
    <property type="entry name" value="ALLANTOATE DEIMINASE-RELATED"/>
    <property type="match status" value="1"/>
</dbReference>
<comment type="caution">
    <text evidence="6">The sequence shown here is derived from an EMBL/GenBank/DDBJ whole genome shotgun (WGS) entry which is preliminary data.</text>
</comment>
<evidence type="ECO:0000256" key="3">
    <source>
        <dbReference type="PIRSR" id="PIRSR001235-1"/>
    </source>
</evidence>
<dbReference type="SUPFAM" id="SSF53187">
    <property type="entry name" value="Zn-dependent exopeptidases"/>
    <property type="match status" value="1"/>
</dbReference>
<feature type="binding site" evidence="4">
    <location>
        <position position="282"/>
    </location>
    <ligand>
        <name>allantoate</name>
        <dbReference type="ChEBI" id="CHEBI:17536"/>
    </ligand>
</feature>
<dbReference type="Gene3D" id="3.30.70.360">
    <property type="match status" value="1"/>
</dbReference>
<evidence type="ECO:0000259" key="5">
    <source>
        <dbReference type="Pfam" id="PF07687"/>
    </source>
</evidence>
<feature type="domain" description="Peptidase M20 dimerisation" evidence="5">
    <location>
        <begin position="205"/>
        <end position="304"/>
    </location>
</feature>
<keyword evidence="3" id="KW-0479">Metal-binding</keyword>
<dbReference type="Gene3D" id="3.40.630.10">
    <property type="entry name" value="Zn peptidases"/>
    <property type="match status" value="1"/>
</dbReference>
<feature type="binding site" evidence="3">
    <location>
        <position position="79"/>
    </location>
    <ligand>
        <name>Zn(2+)</name>
        <dbReference type="ChEBI" id="CHEBI:29105"/>
        <label>1</label>
    </ligand>
</feature>
<feature type="binding site" evidence="3">
    <location>
        <position position="123"/>
    </location>
    <ligand>
        <name>Zn(2+)</name>
        <dbReference type="ChEBI" id="CHEBI:29105"/>
        <label>2</label>
    </ligand>
</feature>
<dbReference type="PIRSF" id="PIRSF001235">
    <property type="entry name" value="Amidase_carbamoylase"/>
    <property type="match status" value="1"/>
</dbReference>
<evidence type="ECO:0000256" key="1">
    <source>
        <dbReference type="ARBA" id="ARBA00006153"/>
    </source>
</evidence>
<feature type="binding site" evidence="3">
    <location>
        <position position="90"/>
    </location>
    <ligand>
        <name>Zn(2+)</name>
        <dbReference type="ChEBI" id="CHEBI:29105"/>
        <label>2</label>
    </ligand>
</feature>